<dbReference type="SUPFAM" id="SSF46689">
    <property type="entry name" value="Homeodomain-like"/>
    <property type="match status" value="1"/>
</dbReference>
<dbReference type="AlphaFoldDB" id="A0ABD0K8H5"/>
<sequence>MPRLSDGQRERAIGMIEMAASHAHVARTPGYSRVSVTNLMQRFRQTGQTSNRPRSGRPRVTTHNKDRCLHIIHLRNRFLTVTSSAISAFVHRVSRRTISWRLRAHGLSAYRPLRVYRYWQQNIVVGDWHGSELYDTCSNVTGKGLS</sequence>
<dbReference type="EMBL" id="JACVVK020000228">
    <property type="protein sequence ID" value="KAK7483347.1"/>
    <property type="molecule type" value="Genomic_DNA"/>
</dbReference>
<organism evidence="1 2">
    <name type="scientific">Batillaria attramentaria</name>
    <dbReference type="NCBI Taxonomy" id="370345"/>
    <lineage>
        <taxon>Eukaryota</taxon>
        <taxon>Metazoa</taxon>
        <taxon>Spiralia</taxon>
        <taxon>Lophotrochozoa</taxon>
        <taxon>Mollusca</taxon>
        <taxon>Gastropoda</taxon>
        <taxon>Caenogastropoda</taxon>
        <taxon>Sorbeoconcha</taxon>
        <taxon>Cerithioidea</taxon>
        <taxon>Batillariidae</taxon>
        <taxon>Batillaria</taxon>
    </lineage>
</organism>
<accession>A0ABD0K8H5</accession>
<gene>
    <name evidence="1" type="ORF">BaRGS_00025407</name>
</gene>
<evidence type="ECO:0000313" key="1">
    <source>
        <dbReference type="EMBL" id="KAK7483347.1"/>
    </source>
</evidence>
<comment type="caution">
    <text evidence="1">The sequence shown here is derived from an EMBL/GenBank/DDBJ whole genome shotgun (WGS) entry which is preliminary data.</text>
</comment>
<dbReference type="InterPro" id="IPR009057">
    <property type="entry name" value="Homeodomain-like_sf"/>
</dbReference>
<proteinExistence type="predicted"/>
<dbReference type="Proteomes" id="UP001519460">
    <property type="component" value="Unassembled WGS sequence"/>
</dbReference>
<name>A0ABD0K8H5_9CAEN</name>
<reference evidence="1 2" key="1">
    <citation type="journal article" date="2023" name="Sci. Data">
        <title>Genome assembly of the Korean intertidal mud-creeper Batillaria attramentaria.</title>
        <authorList>
            <person name="Patra A.K."/>
            <person name="Ho P.T."/>
            <person name="Jun S."/>
            <person name="Lee S.J."/>
            <person name="Kim Y."/>
            <person name="Won Y.J."/>
        </authorList>
    </citation>
    <scope>NUCLEOTIDE SEQUENCE [LARGE SCALE GENOMIC DNA]</scope>
    <source>
        <strain evidence="1">Wonlab-2016</strain>
    </source>
</reference>
<evidence type="ECO:0008006" key="3">
    <source>
        <dbReference type="Google" id="ProtNLM"/>
    </source>
</evidence>
<evidence type="ECO:0000313" key="2">
    <source>
        <dbReference type="Proteomes" id="UP001519460"/>
    </source>
</evidence>
<keyword evidence="2" id="KW-1185">Reference proteome</keyword>
<protein>
    <recommendedName>
        <fullName evidence="3">Transposase Tc1-like domain-containing protein</fullName>
    </recommendedName>
</protein>